<proteinExistence type="predicted"/>
<comment type="caution">
    <text evidence="1">The sequence shown here is derived from an EMBL/GenBank/DDBJ whole genome shotgun (WGS) entry which is preliminary data.</text>
</comment>
<gene>
    <name evidence="1" type="ORF">BHQ17_17770</name>
</gene>
<evidence type="ECO:0000313" key="1">
    <source>
        <dbReference type="EMBL" id="ODQ89689.1"/>
    </source>
</evidence>
<accession>A0A1E3RIL5</accession>
<dbReference type="EMBL" id="MIGZ01000110">
    <property type="protein sequence ID" value="ODQ89689.1"/>
    <property type="molecule type" value="Genomic_DNA"/>
</dbReference>
<keyword evidence="2" id="KW-1185">Reference proteome</keyword>
<organism evidence="1 2">
    <name type="scientific">Mycolicibacterium holsaticum</name>
    <dbReference type="NCBI Taxonomy" id="152142"/>
    <lineage>
        <taxon>Bacteria</taxon>
        <taxon>Bacillati</taxon>
        <taxon>Actinomycetota</taxon>
        <taxon>Actinomycetes</taxon>
        <taxon>Mycobacteriales</taxon>
        <taxon>Mycobacteriaceae</taxon>
        <taxon>Mycolicibacterium</taxon>
    </lineage>
</organism>
<protein>
    <submittedName>
        <fullName evidence="1">Uncharacterized protein</fullName>
    </submittedName>
</protein>
<evidence type="ECO:0000313" key="2">
    <source>
        <dbReference type="Proteomes" id="UP000094243"/>
    </source>
</evidence>
<reference evidence="2" key="1">
    <citation type="submission" date="2016-09" db="EMBL/GenBank/DDBJ databases">
        <authorList>
            <person name="Greninger A.L."/>
            <person name="Jerome K.R."/>
            <person name="Mcnair B."/>
            <person name="Wallis C."/>
            <person name="Fang F."/>
        </authorList>
    </citation>
    <scope>NUCLEOTIDE SEQUENCE [LARGE SCALE GENOMIC DNA]</scope>
    <source>
        <strain evidence="2">M7</strain>
    </source>
</reference>
<name>A0A1E3RIL5_9MYCO</name>
<dbReference type="Proteomes" id="UP000094243">
    <property type="component" value="Unassembled WGS sequence"/>
</dbReference>
<dbReference type="AlphaFoldDB" id="A0A1E3RIL5"/>
<sequence>MSSLQIAGPMNQVTGWLRVIDRGTADSWLESCQFLSLSAYLSVAGDWRILGSSLLVVGVAHRTLRMVTTMLAWCLVFPHGHPVLGCGNGRA</sequence>